<comment type="similarity">
    <text evidence="1">Belongs to the THUMPD1 family.</text>
</comment>
<proteinExistence type="inferred from homology"/>
<evidence type="ECO:0000256" key="1">
    <source>
        <dbReference type="ARBA" id="ARBA00060731"/>
    </source>
</evidence>
<dbReference type="Pfam" id="PF02926">
    <property type="entry name" value="THUMP"/>
    <property type="match status" value="1"/>
</dbReference>
<dbReference type="SUPFAM" id="SSF143437">
    <property type="entry name" value="THUMP domain-like"/>
    <property type="match status" value="1"/>
</dbReference>
<comment type="caution">
    <text evidence="5">The sequence shown here is derived from an EMBL/GenBank/DDBJ whole genome shotgun (WGS) entry which is preliminary data.</text>
</comment>
<dbReference type="AlphaFoldDB" id="A0A2G8KP41"/>
<evidence type="ECO:0000256" key="3">
    <source>
        <dbReference type="SAM" id="MobiDB-lite"/>
    </source>
</evidence>
<protein>
    <submittedName>
        <fullName evidence="5">Putative THUMP domain-containing protein 1</fullName>
    </submittedName>
</protein>
<name>A0A2G8KP41_STIJA</name>
<dbReference type="GO" id="GO:0003723">
    <property type="term" value="F:RNA binding"/>
    <property type="evidence" value="ECO:0007669"/>
    <property type="project" value="UniProtKB-UniRule"/>
</dbReference>
<dbReference type="PANTHER" id="PTHR13452:SF10">
    <property type="entry name" value="THUMP DOMAIN-CONTAINING PROTEIN 1"/>
    <property type="match status" value="1"/>
</dbReference>
<dbReference type="PROSITE" id="PS51165">
    <property type="entry name" value="THUMP"/>
    <property type="match status" value="1"/>
</dbReference>
<feature type="region of interest" description="Disordered" evidence="3">
    <location>
        <begin position="1"/>
        <end position="21"/>
    </location>
</feature>
<gene>
    <name evidence="5" type="ORF">BSL78_13335</name>
</gene>
<evidence type="ECO:0000313" key="6">
    <source>
        <dbReference type="Proteomes" id="UP000230750"/>
    </source>
</evidence>
<feature type="compositionally biased region" description="Basic and acidic residues" evidence="3">
    <location>
        <begin position="327"/>
        <end position="348"/>
    </location>
</feature>
<feature type="domain" description="THUMP" evidence="4">
    <location>
        <begin position="94"/>
        <end position="204"/>
    </location>
</feature>
<evidence type="ECO:0000259" key="4">
    <source>
        <dbReference type="PROSITE" id="PS51165"/>
    </source>
</evidence>
<sequence>MASAGRRGHKGGTKRSKSYFRKCTSGKRSRWERKLDVGMKGVLITCNRDEKQCIREAYDLLTEYADELYGNEVDVDSVMINDDPSNMVHHVLTKMKEQGKCKSKHIQRILPVSMTCRASLTQIEKAIKPLLEPFFHSDEAKDSTFAILFKARNNNQVQRGEVITVVANAVTSGSKCKHSVDLDDPDYSILVEVVCNVCCLSVLRDYNSLKKYNVRAIVGEEPSQVSRSQPGEKAESKQNACKVDNKQDIVPEDIEKVQRDKITSKSDSSLDKDHKLVAIQGEAEIVCRLGETKPEAGSLEEKQDQMDGGIAQDREDDDAKIGIQQSLEKESTHSEPEEKPVDEGIRIF</sequence>
<dbReference type="InterPro" id="IPR004114">
    <property type="entry name" value="THUMP_dom"/>
</dbReference>
<evidence type="ECO:0000313" key="5">
    <source>
        <dbReference type="EMBL" id="PIK49782.1"/>
    </source>
</evidence>
<dbReference type="GO" id="GO:0006400">
    <property type="term" value="P:tRNA modification"/>
    <property type="evidence" value="ECO:0007669"/>
    <property type="project" value="InterPro"/>
</dbReference>
<dbReference type="Proteomes" id="UP000230750">
    <property type="component" value="Unassembled WGS sequence"/>
</dbReference>
<reference evidence="5 6" key="1">
    <citation type="journal article" date="2017" name="PLoS Biol.">
        <title>The sea cucumber genome provides insights into morphological evolution and visceral regeneration.</title>
        <authorList>
            <person name="Zhang X."/>
            <person name="Sun L."/>
            <person name="Yuan J."/>
            <person name="Sun Y."/>
            <person name="Gao Y."/>
            <person name="Zhang L."/>
            <person name="Li S."/>
            <person name="Dai H."/>
            <person name="Hamel J.F."/>
            <person name="Liu C."/>
            <person name="Yu Y."/>
            <person name="Liu S."/>
            <person name="Lin W."/>
            <person name="Guo K."/>
            <person name="Jin S."/>
            <person name="Xu P."/>
            <person name="Storey K.B."/>
            <person name="Huan P."/>
            <person name="Zhang T."/>
            <person name="Zhou Y."/>
            <person name="Zhang J."/>
            <person name="Lin C."/>
            <person name="Li X."/>
            <person name="Xing L."/>
            <person name="Huo D."/>
            <person name="Sun M."/>
            <person name="Wang L."/>
            <person name="Mercier A."/>
            <person name="Li F."/>
            <person name="Yang H."/>
            <person name="Xiang J."/>
        </authorList>
    </citation>
    <scope>NUCLEOTIDE SEQUENCE [LARGE SCALE GENOMIC DNA]</scope>
    <source>
        <strain evidence="5">Shaxun</strain>
        <tissue evidence="5">Muscle</tissue>
    </source>
</reference>
<dbReference type="FunFam" id="3.30.2300.10:FF:000001">
    <property type="entry name" value="THUMP domain-containing protein 1"/>
    <property type="match status" value="1"/>
</dbReference>
<organism evidence="5 6">
    <name type="scientific">Stichopus japonicus</name>
    <name type="common">Sea cucumber</name>
    <dbReference type="NCBI Taxonomy" id="307972"/>
    <lineage>
        <taxon>Eukaryota</taxon>
        <taxon>Metazoa</taxon>
        <taxon>Echinodermata</taxon>
        <taxon>Eleutherozoa</taxon>
        <taxon>Echinozoa</taxon>
        <taxon>Holothuroidea</taxon>
        <taxon>Aspidochirotacea</taxon>
        <taxon>Aspidochirotida</taxon>
        <taxon>Stichopodidae</taxon>
        <taxon>Apostichopus</taxon>
    </lineage>
</organism>
<keyword evidence="2" id="KW-0694">RNA-binding</keyword>
<dbReference type="EMBL" id="MRZV01000447">
    <property type="protein sequence ID" value="PIK49782.1"/>
    <property type="molecule type" value="Genomic_DNA"/>
</dbReference>
<keyword evidence="6" id="KW-1185">Reference proteome</keyword>
<dbReference type="InterPro" id="IPR040183">
    <property type="entry name" value="THUMPD1-like"/>
</dbReference>
<feature type="region of interest" description="Disordered" evidence="3">
    <location>
        <begin position="222"/>
        <end position="245"/>
    </location>
</feature>
<dbReference type="PANTHER" id="PTHR13452">
    <property type="entry name" value="THUMP DOMAIN CONTAINING PROTEIN 1-RELATED"/>
    <property type="match status" value="1"/>
</dbReference>
<accession>A0A2G8KP41</accession>
<dbReference type="Gene3D" id="3.30.2300.10">
    <property type="entry name" value="THUMP superfamily"/>
    <property type="match status" value="1"/>
</dbReference>
<dbReference type="SMART" id="SM00981">
    <property type="entry name" value="THUMP"/>
    <property type="match status" value="1"/>
</dbReference>
<dbReference type="STRING" id="307972.A0A2G8KP41"/>
<dbReference type="OrthoDB" id="367221at2759"/>
<dbReference type="CDD" id="cd11717">
    <property type="entry name" value="THUMP_THUMPD1_like"/>
    <property type="match status" value="1"/>
</dbReference>
<feature type="region of interest" description="Disordered" evidence="3">
    <location>
        <begin position="293"/>
        <end position="348"/>
    </location>
</feature>
<evidence type="ECO:0000256" key="2">
    <source>
        <dbReference type="PROSITE-ProRule" id="PRU00529"/>
    </source>
</evidence>
<feature type="compositionally biased region" description="Basic and acidic residues" evidence="3">
    <location>
        <begin position="293"/>
        <end position="305"/>
    </location>
</feature>